<sequence>MHIIDQSERRTVAMMKIYFWGALSVVSLKKSASFNDRLKKAQEEFKEAASKHRI</sequence>
<dbReference type="RefSeq" id="WP_176754128.1">
    <property type="nucleotide sequence ID" value="NZ_FNFY01000019.1"/>
</dbReference>
<evidence type="ECO:0000313" key="2">
    <source>
        <dbReference type="Proteomes" id="UP000199008"/>
    </source>
</evidence>
<accession>A0A1G9GYG9</accession>
<dbReference type="Proteomes" id="UP000199008">
    <property type="component" value="Unassembled WGS sequence"/>
</dbReference>
<dbReference type="STRING" id="576118.SAMN05216216_11954"/>
<evidence type="ECO:0000313" key="1">
    <source>
        <dbReference type="EMBL" id="SDL05622.1"/>
    </source>
</evidence>
<name>A0A1G9GYG9_9BACL</name>
<keyword evidence="2" id="KW-1185">Reference proteome</keyword>
<dbReference type="EMBL" id="FNFY01000019">
    <property type="protein sequence ID" value="SDL05622.1"/>
    <property type="molecule type" value="Genomic_DNA"/>
</dbReference>
<proteinExistence type="predicted"/>
<reference evidence="2" key="1">
    <citation type="submission" date="2016-10" db="EMBL/GenBank/DDBJ databases">
        <authorList>
            <person name="Varghese N."/>
            <person name="Submissions S."/>
        </authorList>
    </citation>
    <scope>NUCLEOTIDE SEQUENCE [LARGE SCALE GENOMIC DNA]</scope>
    <source>
        <strain evidence="2">CGMCC 1.8895</strain>
    </source>
</reference>
<protein>
    <submittedName>
        <fullName evidence="1">Uncharacterized protein</fullName>
    </submittedName>
</protein>
<dbReference type="AlphaFoldDB" id="A0A1G9GYG9"/>
<organism evidence="1 2">
    <name type="scientific">Lacicoccus qingdaonensis</name>
    <dbReference type="NCBI Taxonomy" id="576118"/>
    <lineage>
        <taxon>Bacteria</taxon>
        <taxon>Bacillati</taxon>
        <taxon>Bacillota</taxon>
        <taxon>Bacilli</taxon>
        <taxon>Bacillales</taxon>
        <taxon>Salinicoccaceae</taxon>
        <taxon>Lacicoccus</taxon>
    </lineage>
</organism>
<gene>
    <name evidence="1" type="ORF">SAMN05216216_11954</name>
</gene>